<name>A0A834ZAA9_TETSI</name>
<dbReference type="PANTHER" id="PTHR37736:SF1">
    <property type="entry name" value="GLYCINE-RICH PROTEIN"/>
    <property type="match status" value="1"/>
</dbReference>
<sequence length="170" mass="18979">MQEEPAGTIGETVEGRSQQKPWNLETTRSGKSFAEDMTDSNMKFSSDYPKTLSLIWLDGNPMRLSGDAQDIVMFHTILYLFSGRLPNQDVAGFRVRLNKILASDYFTTTPEMKALVEVAAAAGTFAPCQVPVDNSTVPFLEPVQEQDAFAHYQRKNSRGIDVDPRRNMGI</sequence>
<evidence type="ECO:0000256" key="1">
    <source>
        <dbReference type="SAM" id="MobiDB-lite"/>
    </source>
</evidence>
<dbReference type="Proteomes" id="UP000655225">
    <property type="component" value="Unassembled WGS sequence"/>
</dbReference>
<feature type="region of interest" description="Disordered" evidence="1">
    <location>
        <begin position="1"/>
        <end position="20"/>
    </location>
</feature>
<dbReference type="PANTHER" id="PTHR37736">
    <property type="entry name" value="GLYCINE-RICH PROTEIN"/>
    <property type="match status" value="1"/>
</dbReference>
<evidence type="ECO:0000313" key="3">
    <source>
        <dbReference type="Proteomes" id="UP000655225"/>
    </source>
</evidence>
<comment type="caution">
    <text evidence="2">The sequence shown here is derived from an EMBL/GenBank/DDBJ whole genome shotgun (WGS) entry which is preliminary data.</text>
</comment>
<protein>
    <submittedName>
        <fullName evidence="2">Uncharacterized protein</fullName>
    </submittedName>
</protein>
<organism evidence="2 3">
    <name type="scientific">Tetracentron sinense</name>
    <name type="common">Spur-leaf</name>
    <dbReference type="NCBI Taxonomy" id="13715"/>
    <lineage>
        <taxon>Eukaryota</taxon>
        <taxon>Viridiplantae</taxon>
        <taxon>Streptophyta</taxon>
        <taxon>Embryophyta</taxon>
        <taxon>Tracheophyta</taxon>
        <taxon>Spermatophyta</taxon>
        <taxon>Magnoliopsida</taxon>
        <taxon>Trochodendrales</taxon>
        <taxon>Trochodendraceae</taxon>
        <taxon>Tetracentron</taxon>
    </lineage>
</organism>
<gene>
    <name evidence="2" type="ORF">HHK36_013188</name>
</gene>
<accession>A0A834ZAA9</accession>
<dbReference type="OrthoDB" id="69150at2759"/>
<dbReference type="AlphaFoldDB" id="A0A834ZAA9"/>
<keyword evidence="3" id="KW-1185">Reference proteome</keyword>
<evidence type="ECO:0000313" key="2">
    <source>
        <dbReference type="EMBL" id="KAF8402236.1"/>
    </source>
</evidence>
<reference evidence="2 3" key="1">
    <citation type="submission" date="2020-04" db="EMBL/GenBank/DDBJ databases">
        <title>Plant Genome Project.</title>
        <authorList>
            <person name="Zhang R.-G."/>
        </authorList>
    </citation>
    <scope>NUCLEOTIDE SEQUENCE [LARGE SCALE GENOMIC DNA]</scope>
    <source>
        <strain evidence="2">YNK0</strain>
        <tissue evidence="2">Leaf</tissue>
    </source>
</reference>
<dbReference type="EMBL" id="JABCRI010000008">
    <property type="protein sequence ID" value="KAF8402236.1"/>
    <property type="molecule type" value="Genomic_DNA"/>
</dbReference>
<proteinExistence type="predicted"/>